<reference evidence="3 4" key="1">
    <citation type="journal article" date="2019" name="Sci. Rep.">
        <title>Comparative genomics of chytrid fungi reveal insights into the obligate biotrophic and pathogenic lifestyle of Synchytrium endobioticum.</title>
        <authorList>
            <person name="van de Vossenberg B.T.L.H."/>
            <person name="Warris S."/>
            <person name="Nguyen H.D.T."/>
            <person name="van Gent-Pelzer M.P.E."/>
            <person name="Joly D.L."/>
            <person name="van de Geest H.C."/>
            <person name="Bonants P.J.M."/>
            <person name="Smith D.S."/>
            <person name="Levesque C.A."/>
            <person name="van der Lee T.A.J."/>
        </authorList>
    </citation>
    <scope>NUCLEOTIDE SEQUENCE [LARGE SCALE GENOMIC DNA]</scope>
    <source>
        <strain evidence="3 4">CBS 675.73</strain>
    </source>
</reference>
<feature type="domain" description="CFAP74 fourth Ig-like" evidence="2">
    <location>
        <begin position="1158"/>
        <end position="1255"/>
    </location>
</feature>
<sequence>MKKEPKKGASRGVGKDASVADEEELVIPPSSAGVNPDEAVREAVVVMEPDAVQTPVDRSFLEQEAQYSIFKRHDRILRGTKGVSQPDVHQWNDLEVSKPILARQHSAPPERNLPDSGSEVFQIAKPPFMNEIETLPMCDEMSAALRLRERRLLRKKTRALGIPPDPNDSDDSLLAELNEATDEKLFPGLVFAQKEESIALDSTKPIRLHVQHQRKKISKLKKTEIEGKNASPQQMFNSLPPTIRQLFEDLVHQSHLQDSAESLKPALKGGIKSCVQKEVEALNDRSQKNELELSNLMSSREICQEKANHFIQQCMSIGTQICSLSDLEEISETVEAEIEWPKSKLFFDEGSPLDFEDPTAALLTATPQLQNLYTSYKEFSAFAKECLSSIDSLNATIISIEHDLQASQSKISDYKFLLAEILESDIAHQLEAMVITRVKLEASLQQKKAGRKEAAAQPKNNAQKGKHNKSEQADDLRERNLSSLRARVTKIRKAIAEHEALKKEEMAAEEEEESQTDLSQMPGVREVQHMLRHRQKEDDKQRKVNADIEEGRKMFILQKLLAASDLERAEHRVQKSKETLCETLEHLAPRPYAHKTEKRDFKLPPIESVPNQTSESDPTWRKKAPQPNHKIISGDERKPQLLLSSPFMPEPAAVMFADYEPDATYSKTIKITNTSCRVNAFKILPLAVDLATLFEVQSPPSGRLSAGMVAEVTFVFKPPTGFDQDVFNGEVLFEAEHGGRFSVKLGCSTKKCRPRISCIRGANIAQRRDGLCSTSPSAFDNESDNLPVDIDFGKCVQGGTVTRLVDITNYGAISTIATVSIIRDEESDEPFYLERKGASNLIIEGHSTVSFKLTFEPARSSLFDHEVLSEVLCLISFASDVVPPIKLSCSGVILPAPLRINQAEIDFGTCAADSSYRESILISNHSNQAIKFWVEIDGMSNRIKNFASHKGAGKQRAIISDTQDFGSMICTDGIDSDEDRPRQGLSFFSDDSLFPDSGSIHNSFANLTQKSRSSARVGAPLLGVNLFSPNGRHASSPSPSVMTTEDAPQFSVRKVKKSSKSASANARSDNLEVDVGNMGLLEIAPRMVVAQPNESTEVWFKATPSRSGYLLLKNGDLPYQVQAFIRYLNQGVETPIPLTITGKITTTDVTFSVPGKKSNELTFGDCSFLEVREIPLKITNVSRLPQKVNFNCTDPAIRVVFLDCEDIDGAVIVGPESSKLRKVRFEPTEIGNMKARICCHTLWNRNFELKCLGSGKKSLTRFDFSEVRFKSLSLGSKKTAKVRLMYEKKLKADLSASNFKNTGSIVKKIWDPETGIDKRQSVTRRRKSDDDLEYEFGAPKIVGIYQKTVLSRAWASKNQSKESVWMESQQMSRDSEQAAERVNPSYLKSFRHGSKIVGSLDEICVKNFDPDELFSVGEPTAQNPRIFVTSSVETLFAEGPAFPAFQINDAPPLSIHPKAGVIGPGEENEITISLEPPSLAKLLAYKLLKNAQAPERVEADDALLPSPSAEEAAVTLEKGGKVPVKKEDIPPLEQDESGTKDVEIVYSCYASPLENIPLQDSIAIKPDIATMLEKLDDTCLVLIVPCKIRKMPPLRTVGSPSGKSNPTFPNIQIPEHKVSLERLYLKVIAPIVRPDLVILEPISAILTFGTVPVDHECFQEFVICNIGPGALDLGQYQILGDNSPFRMASDMNVKLAPYERYKVTVSFKPHSELTFSTRLQILSPIGCAQVTLNGEGIIPIMRVEHEDKELFLGDIAVGDVGSRTFKVFNDGYSALPCKIQISSPPNSKTNKCHSPGSGNLNLSNPFSVSPWHVSIPASSSQEFTIKFKPDHECDTYHETVSIIICSNSPPIHFQVHGRCWDSSSTLLGYDRPHTGASEQQIWNPTQEFEYAKKLYNSEFPKQAEQLSKDDDGDGDNEGSILNKSTLSIAAGSESKGSNSKLAADSKKKTAVKESKDGANNALLQQSEEVLADMVKLTSRVNRKYVTVTCPWKMDDDTGKWYVEMREIQVAALKPANFVKPETKRNPSTEYIIEKWEGNFGISGATHDTAVQSDAVPYDAPFAFSPDSSKGTVELGATKPIQFKLLNPVQEFQKGQHRITKLLNNSKVEEVNKDAVEQTAALFPSPCHVETYFKVSLKGGLRYTEPKGLISNSESRVWFVKFITSGE</sequence>
<feature type="compositionally biased region" description="Polar residues" evidence="1">
    <location>
        <begin position="1033"/>
        <end position="1043"/>
    </location>
</feature>
<dbReference type="InterPro" id="IPR056310">
    <property type="entry name" value="Ig-CFAP74_4th"/>
</dbReference>
<protein>
    <recommendedName>
        <fullName evidence="2">CFAP74 fourth Ig-like domain-containing protein</fullName>
    </recommendedName>
</protein>
<dbReference type="STRING" id="246404.A0A507FL62"/>
<dbReference type="Pfam" id="PF24771">
    <property type="entry name" value="Ig_CFAP74_1st"/>
    <property type="match status" value="1"/>
</dbReference>
<feature type="compositionally biased region" description="Basic and acidic residues" evidence="1">
    <location>
        <begin position="1943"/>
        <end position="1955"/>
    </location>
</feature>
<dbReference type="Pfam" id="PF24798">
    <property type="entry name" value="Ig-CFAP74_4th"/>
    <property type="match status" value="1"/>
</dbReference>
<name>A0A507FL62_9FUNG</name>
<evidence type="ECO:0000313" key="3">
    <source>
        <dbReference type="EMBL" id="TPX77139.1"/>
    </source>
</evidence>
<dbReference type="PANTHER" id="PTHR22538:SF0">
    <property type="entry name" value="CILIA- AND FLAGELLA-ASSOCIATED PROTEIN 74"/>
    <property type="match status" value="1"/>
</dbReference>
<dbReference type="InterPro" id="IPR013783">
    <property type="entry name" value="Ig-like_fold"/>
</dbReference>
<dbReference type="PANTHER" id="PTHR22538">
    <property type="entry name" value="CILIA- AND FLAGELLA-ASSOCIATED PROTEIN 74"/>
    <property type="match status" value="1"/>
</dbReference>
<organism evidence="3 4">
    <name type="scientific">Chytriomyces confervae</name>
    <dbReference type="NCBI Taxonomy" id="246404"/>
    <lineage>
        <taxon>Eukaryota</taxon>
        <taxon>Fungi</taxon>
        <taxon>Fungi incertae sedis</taxon>
        <taxon>Chytridiomycota</taxon>
        <taxon>Chytridiomycota incertae sedis</taxon>
        <taxon>Chytridiomycetes</taxon>
        <taxon>Chytridiales</taxon>
        <taxon>Chytriomycetaceae</taxon>
        <taxon>Chytriomyces</taxon>
    </lineage>
</organism>
<evidence type="ECO:0000313" key="4">
    <source>
        <dbReference type="Proteomes" id="UP000320333"/>
    </source>
</evidence>
<dbReference type="Proteomes" id="UP000320333">
    <property type="component" value="Unassembled WGS sequence"/>
</dbReference>
<proteinExistence type="predicted"/>
<dbReference type="Gene3D" id="2.60.40.10">
    <property type="entry name" value="Immunoglobulins"/>
    <property type="match status" value="3"/>
</dbReference>
<dbReference type="OrthoDB" id="545169at2759"/>
<keyword evidence="4" id="KW-1185">Reference proteome</keyword>
<evidence type="ECO:0000256" key="1">
    <source>
        <dbReference type="SAM" id="MobiDB-lite"/>
    </source>
</evidence>
<feature type="region of interest" description="Disordered" evidence="1">
    <location>
        <begin position="1028"/>
        <end position="1047"/>
    </location>
</feature>
<dbReference type="EMBL" id="QEAP01000027">
    <property type="protein sequence ID" value="TPX77139.1"/>
    <property type="molecule type" value="Genomic_DNA"/>
</dbReference>
<comment type="caution">
    <text evidence="3">The sequence shown here is derived from an EMBL/GenBank/DDBJ whole genome shotgun (WGS) entry which is preliminary data.</text>
</comment>
<accession>A0A507FL62</accession>
<feature type="region of interest" description="Disordered" evidence="1">
    <location>
        <begin position="1931"/>
        <end position="1955"/>
    </location>
</feature>
<feature type="region of interest" description="Disordered" evidence="1">
    <location>
        <begin position="604"/>
        <end position="635"/>
    </location>
</feature>
<feature type="region of interest" description="Disordered" evidence="1">
    <location>
        <begin position="1"/>
        <end position="36"/>
    </location>
</feature>
<evidence type="ECO:0000259" key="2">
    <source>
        <dbReference type="Pfam" id="PF24798"/>
    </source>
</evidence>
<gene>
    <name evidence="3" type="ORF">CcCBS67573_g01570</name>
</gene>
<feature type="region of interest" description="Disordered" evidence="1">
    <location>
        <begin position="449"/>
        <end position="479"/>
    </location>
</feature>
<feature type="compositionally biased region" description="Basic and acidic residues" evidence="1">
    <location>
        <begin position="468"/>
        <end position="479"/>
    </location>
</feature>